<dbReference type="Gene3D" id="3.40.930.10">
    <property type="entry name" value="Mannitol-specific EII, Chain A"/>
    <property type="match status" value="1"/>
</dbReference>
<keyword evidence="4" id="KW-0804">Transcription</keyword>
<dbReference type="InterPro" id="IPR050661">
    <property type="entry name" value="BglG_antiterminators"/>
</dbReference>
<protein>
    <submittedName>
        <fullName evidence="8">BglG family transcriptional antiterminator</fullName>
    </submittedName>
</protein>
<comment type="caution">
    <text evidence="8">The sequence shown here is derived from an EMBL/GenBank/DDBJ whole genome shotgun (WGS) entry which is preliminary data.</text>
</comment>
<dbReference type="SUPFAM" id="SSF63520">
    <property type="entry name" value="PTS-regulatory domain, PRD"/>
    <property type="match status" value="2"/>
</dbReference>
<dbReference type="InterPro" id="IPR036388">
    <property type="entry name" value="WH-like_DNA-bd_sf"/>
</dbReference>
<keyword evidence="2" id="KW-0677">Repeat</keyword>
<reference evidence="8 9" key="1">
    <citation type="submission" date="2019-03" db="EMBL/GenBank/DDBJ databases">
        <title>Genomic Encyclopedia of Type Strains, Phase IV (KMG-IV): sequencing the most valuable type-strain genomes for metagenomic binning, comparative biology and taxonomic classification.</title>
        <authorList>
            <person name="Goeker M."/>
        </authorList>
    </citation>
    <scope>NUCLEOTIDE SEQUENCE [LARGE SCALE GENOMIC DNA]</scope>
    <source>
        <strain evidence="8 9">DSM 100055</strain>
    </source>
</reference>
<dbReference type="RefSeq" id="WP_134113929.1">
    <property type="nucleotide sequence ID" value="NZ_SOBG01000013.1"/>
</dbReference>
<evidence type="ECO:0000256" key="3">
    <source>
        <dbReference type="ARBA" id="ARBA00023015"/>
    </source>
</evidence>
<keyword evidence="1" id="KW-0808">Transferase</keyword>
<evidence type="ECO:0000256" key="4">
    <source>
        <dbReference type="ARBA" id="ARBA00023163"/>
    </source>
</evidence>
<proteinExistence type="predicted"/>
<dbReference type="EMBL" id="SOBG01000013">
    <property type="protein sequence ID" value="TDT66990.1"/>
    <property type="molecule type" value="Genomic_DNA"/>
</dbReference>
<dbReference type="InterPro" id="IPR013011">
    <property type="entry name" value="PTS_EIIB_2"/>
</dbReference>
<dbReference type="GO" id="GO:0009401">
    <property type="term" value="P:phosphoenolpyruvate-dependent sugar phosphotransferase system"/>
    <property type="evidence" value="ECO:0007669"/>
    <property type="project" value="InterPro"/>
</dbReference>
<dbReference type="InterPro" id="IPR036095">
    <property type="entry name" value="PTS_EIIB-like_sf"/>
</dbReference>
<name>A0AA46DWZ0_9FUSO</name>
<dbReference type="PROSITE" id="PS51099">
    <property type="entry name" value="PTS_EIIB_TYPE_2"/>
    <property type="match status" value="1"/>
</dbReference>
<sequence length="701" mass="81824">MLNKRCLGIIKYMIDNNKSVSLKEISNIFDVSERSIRYDIDNINYFLAKNGLNQIEKMSKGLFKINETDENLYKIIEILNTRFYTFSKHERKEYIKSLALFSIDAIRLHEISETLSVSISTIKLDLKEVKIFLNESKLKLKFLSKIGLVLKGNEEKIRKAQLKFLMEYLDISKDTLISKIRKDETLGYKLIRNELKLYFENFPIRDVRIFIKRIERELQTVISDEAYRVLQFYLMIALTRLKEGKTIVSREENEKFLKSTKEYNVLIKELVHFEQNFNVEFNEYEILFLTELFLGSHSYNFNTSFYENWIEIEISINEIIKDVGKALGIDLSNDKILFDGLLNHLKPAIYRIKNDIVLENEISNEVKELYDELFDIVKKVCEDKLQIYINKQVPDEEIAFLTIHFKTAIDRKANNQKETKNVMIVCGFGYGSSKLLAQKLLERYDVNVLDTLPYHKFLEIENYNDIDLIISTLDVDDKIGYPFPIVKVNPIFSKTDRKKLEEYGLTEVRKKISLVKLMEVIKGECEIENEAVLADKLKTFLRGKLFDDRDKLGKKNLNMLLPIKNIKLDCKADNWEDAIRQAGKILVKNGSIKPGYIDEMIEAVNKNGSYMVVAGKIALPHARLTNSVLKTDMSLIKLKEVVDFPENKKVKMILAFSSVDQNEHIEALTELVTLVEDYEFIEFIEEIDDPVEIKKFITEKS</sequence>
<dbReference type="GO" id="GO:0008982">
    <property type="term" value="F:protein-N(PI)-phosphohistidine-sugar phosphotransferase activity"/>
    <property type="evidence" value="ECO:0007669"/>
    <property type="project" value="InterPro"/>
</dbReference>
<dbReference type="CDD" id="cd00211">
    <property type="entry name" value="PTS_IIA_fru"/>
    <property type="match status" value="1"/>
</dbReference>
<evidence type="ECO:0000313" key="9">
    <source>
        <dbReference type="Proteomes" id="UP000294678"/>
    </source>
</evidence>
<feature type="domain" description="PTS EIIB type-2" evidence="6">
    <location>
        <begin position="420"/>
        <end position="512"/>
    </location>
</feature>
<gene>
    <name evidence="8" type="ORF">EV215_2083</name>
</gene>
<evidence type="ECO:0000313" key="8">
    <source>
        <dbReference type="EMBL" id="TDT66990.1"/>
    </source>
</evidence>
<evidence type="ECO:0000259" key="5">
    <source>
        <dbReference type="PROSITE" id="PS51094"/>
    </source>
</evidence>
<dbReference type="InterPro" id="IPR016152">
    <property type="entry name" value="PTrfase/Anion_transptr"/>
</dbReference>
<dbReference type="GO" id="GO:0006355">
    <property type="term" value="P:regulation of DNA-templated transcription"/>
    <property type="evidence" value="ECO:0007669"/>
    <property type="project" value="InterPro"/>
</dbReference>
<dbReference type="PANTHER" id="PTHR30185">
    <property type="entry name" value="CRYPTIC BETA-GLUCOSIDE BGL OPERON ANTITERMINATOR"/>
    <property type="match status" value="1"/>
</dbReference>
<dbReference type="PROSITE" id="PS51094">
    <property type="entry name" value="PTS_EIIA_TYPE_2"/>
    <property type="match status" value="1"/>
</dbReference>
<dbReference type="Gene3D" id="3.40.50.2300">
    <property type="match status" value="1"/>
</dbReference>
<dbReference type="PANTHER" id="PTHR30185:SF18">
    <property type="entry name" value="TRANSCRIPTIONAL REGULATOR MTLR"/>
    <property type="match status" value="1"/>
</dbReference>
<dbReference type="AlphaFoldDB" id="A0AA46DWZ0"/>
<dbReference type="SUPFAM" id="SSF52794">
    <property type="entry name" value="PTS system IIB component-like"/>
    <property type="match status" value="1"/>
</dbReference>
<dbReference type="InterPro" id="IPR002178">
    <property type="entry name" value="PTS_EIIA_type-2_dom"/>
</dbReference>
<feature type="domain" description="PRD" evidence="7">
    <location>
        <begin position="307"/>
        <end position="415"/>
    </location>
</feature>
<evidence type="ECO:0000256" key="2">
    <source>
        <dbReference type="ARBA" id="ARBA00022737"/>
    </source>
</evidence>
<feature type="domain" description="PTS EIIA type-2" evidence="5">
    <location>
        <begin position="559"/>
        <end position="700"/>
    </location>
</feature>
<dbReference type="InterPro" id="IPR036634">
    <property type="entry name" value="PRD_sf"/>
</dbReference>
<dbReference type="Pfam" id="PF00359">
    <property type="entry name" value="PTS_EIIA_2"/>
    <property type="match status" value="1"/>
</dbReference>
<dbReference type="Proteomes" id="UP000294678">
    <property type="component" value="Unassembled WGS sequence"/>
</dbReference>
<keyword evidence="3" id="KW-0805">Transcription regulation</keyword>
<dbReference type="Gene3D" id="1.10.10.10">
    <property type="entry name" value="Winged helix-like DNA-binding domain superfamily/Winged helix DNA-binding domain"/>
    <property type="match status" value="1"/>
</dbReference>
<dbReference type="Gene3D" id="1.10.1790.10">
    <property type="entry name" value="PRD domain"/>
    <property type="match status" value="2"/>
</dbReference>
<keyword evidence="9" id="KW-1185">Reference proteome</keyword>
<dbReference type="InterPro" id="IPR013199">
    <property type="entry name" value="HTH_Mga_DNA-bd_dom"/>
</dbReference>
<evidence type="ECO:0000259" key="6">
    <source>
        <dbReference type="PROSITE" id="PS51099"/>
    </source>
</evidence>
<accession>A0AA46DWZ0</accession>
<dbReference type="PROSITE" id="PS51372">
    <property type="entry name" value="PRD_2"/>
    <property type="match status" value="2"/>
</dbReference>
<dbReference type="SUPFAM" id="SSF55804">
    <property type="entry name" value="Phoshotransferase/anion transport protein"/>
    <property type="match status" value="1"/>
</dbReference>
<organism evidence="8 9">
    <name type="scientific">Hypnocyclicus thermotrophus</name>
    <dbReference type="NCBI Taxonomy" id="1627895"/>
    <lineage>
        <taxon>Bacteria</taxon>
        <taxon>Fusobacteriati</taxon>
        <taxon>Fusobacteriota</taxon>
        <taxon>Fusobacteriia</taxon>
        <taxon>Fusobacteriales</taxon>
        <taxon>Fusobacteriaceae</taxon>
        <taxon>Hypnocyclicus</taxon>
    </lineage>
</organism>
<evidence type="ECO:0000256" key="1">
    <source>
        <dbReference type="ARBA" id="ARBA00022679"/>
    </source>
</evidence>
<evidence type="ECO:0000259" key="7">
    <source>
        <dbReference type="PROSITE" id="PS51372"/>
    </source>
</evidence>
<dbReference type="InterPro" id="IPR011608">
    <property type="entry name" value="PRD"/>
</dbReference>
<feature type="domain" description="PRD" evidence="7">
    <location>
        <begin position="198"/>
        <end position="303"/>
    </location>
</feature>
<dbReference type="Pfam" id="PF00874">
    <property type="entry name" value="PRD"/>
    <property type="match status" value="2"/>
</dbReference>
<dbReference type="Pfam" id="PF08280">
    <property type="entry name" value="HTH_Mga"/>
    <property type="match status" value="1"/>
</dbReference>
<dbReference type="CDD" id="cd05568">
    <property type="entry name" value="PTS_IIB_bgl_like"/>
    <property type="match status" value="1"/>
</dbReference>